<reference evidence="9" key="1">
    <citation type="submission" date="2024-06" db="EMBL/GenBank/DDBJ databases">
        <title>Genomic investigations of benthic invertebrates from the Clarion-Clipperton fields of polymetallic nodules.</title>
        <authorList>
            <person name="Gastineau R."/>
            <person name="Dabek P."/>
            <person name="Mianowicz K."/>
            <person name="Otis C."/>
            <person name="Stoyanova V."/>
            <person name="Krawcewicz A."/>
            <person name="Abramowski T."/>
        </authorList>
    </citation>
    <scope>NUCLEOTIDE SEQUENCE</scope>
</reference>
<dbReference type="GO" id="GO:0006754">
    <property type="term" value="P:ATP biosynthetic process"/>
    <property type="evidence" value="ECO:0007669"/>
    <property type="project" value="UniProtKB-KW"/>
</dbReference>
<proteinExistence type="predicted"/>
<geneLocation type="mitochondrion" evidence="9"/>
<dbReference type="Pfam" id="PF02326">
    <property type="entry name" value="YMF19"/>
    <property type="match status" value="1"/>
</dbReference>
<dbReference type="InterPro" id="IPR003319">
    <property type="entry name" value="YMF19-like_N"/>
</dbReference>
<gene>
    <name evidence="9" type="primary">ATP8</name>
</gene>
<name>A0AAU8HN20_9METZ</name>
<accession>A0AAU8HN20</accession>
<evidence type="ECO:0000256" key="5">
    <source>
        <dbReference type="ARBA" id="ARBA00023136"/>
    </source>
</evidence>
<sequence>MPHLDTVTYLTQYAWTLIILLLLFSLVVSTILPRLQQQIALRSIKTKSVDNDPNSGDHSAFYKKEIGSSVKIRIFKVLLNLDSSPHFGV</sequence>
<keyword evidence="4 9" id="KW-0496">Mitochondrion</keyword>
<protein>
    <submittedName>
        <fullName evidence="9">ATP synthase F0 subunit 8</fullName>
    </submittedName>
</protein>
<evidence type="ECO:0000313" key="9">
    <source>
        <dbReference type="EMBL" id="XCI16372.1"/>
    </source>
</evidence>
<dbReference type="AlphaFoldDB" id="A0AAU8HN20"/>
<evidence type="ECO:0000256" key="1">
    <source>
        <dbReference type="ARBA" id="ARBA00004325"/>
    </source>
</evidence>
<evidence type="ECO:0000259" key="8">
    <source>
        <dbReference type="Pfam" id="PF02326"/>
    </source>
</evidence>
<comment type="subcellular location">
    <subcellularLocation>
        <location evidence="1">Mitochondrion membrane</location>
    </subcellularLocation>
</comment>
<feature type="domain" description="ATP synthase YMF19-like N-terminal" evidence="8">
    <location>
        <begin position="2"/>
        <end position="64"/>
    </location>
</feature>
<dbReference type="EMBL" id="PP971518">
    <property type="protein sequence ID" value="XCI16372.1"/>
    <property type="molecule type" value="Genomic_DNA"/>
</dbReference>
<keyword evidence="2 7" id="KW-0812">Transmembrane</keyword>
<organism evidence="9">
    <name type="scientific">Porifera sp</name>
    <dbReference type="NCBI Taxonomy" id="3140030"/>
    <lineage>
        <taxon>Eukaryota</taxon>
        <taxon>Metazoa</taxon>
        <taxon>Porifera</taxon>
    </lineage>
</organism>
<dbReference type="GO" id="GO:0031966">
    <property type="term" value="C:mitochondrial membrane"/>
    <property type="evidence" value="ECO:0007669"/>
    <property type="project" value="UniProtKB-SubCell"/>
</dbReference>
<feature type="transmembrane region" description="Helical" evidence="7">
    <location>
        <begin position="12"/>
        <end position="32"/>
    </location>
</feature>
<keyword evidence="5 7" id="KW-0472">Membrane</keyword>
<keyword evidence="6" id="KW-0066">ATP synthesis</keyword>
<evidence type="ECO:0000256" key="7">
    <source>
        <dbReference type="SAM" id="Phobius"/>
    </source>
</evidence>
<evidence type="ECO:0000256" key="3">
    <source>
        <dbReference type="ARBA" id="ARBA00022989"/>
    </source>
</evidence>
<evidence type="ECO:0000256" key="4">
    <source>
        <dbReference type="ARBA" id="ARBA00023128"/>
    </source>
</evidence>
<evidence type="ECO:0000256" key="6">
    <source>
        <dbReference type="ARBA" id="ARBA00023310"/>
    </source>
</evidence>
<keyword evidence="3 7" id="KW-1133">Transmembrane helix</keyword>
<evidence type="ECO:0000256" key="2">
    <source>
        <dbReference type="ARBA" id="ARBA00022692"/>
    </source>
</evidence>